<accession>A0ACB9J4R5</accession>
<proteinExistence type="predicted"/>
<evidence type="ECO:0000313" key="1">
    <source>
        <dbReference type="EMBL" id="KAI3815453.1"/>
    </source>
</evidence>
<protein>
    <submittedName>
        <fullName evidence="1">Uncharacterized protein</fullName>
    </submittedName>
</protein>
<evidence type="ECO:0000313" key="2">
    <source>
        <dbReference type="Proteomes" id="UP001056120"/>
    </source>
</evidence>
<reference evidence="1 2" key="2">
    <citation type="journal article" date="2022" name="Mol. Ecol. Resour.">
        <title>The genomes of chicory, endive, great burdock and yacon provide insights into Asteraceae paleo-polyploidization history and plant inulin production.</title>
        <authorList>
            <person name="Fan W."/>
            <person name="Wang S."/>
            <person name="Wang H."/>
            <person name="Wang A."/>
            <person name="Jiang F."/>
            <person name="Liu H."/>
            <person name="Zhao H."/>
            <person name="Xu D."/>
            <person name="Zhang Y."/>
        </authorList>
    </citation>
    <scope>NUCLEOTIDE SEQUENCE [LARGE SCALE GENOMIC DNA]</scope>
    <source>
        <strain evidence="2">cv. Yunnan</strain>
        <tissue evidence="1">Leaves</tissue>
    </source>
</reference>
<keyword evidence="2" id="KW-1185">Reference proteome</keyword>
<reference evidence="2" key="1">
    <citation type="journal article" date="2022" name="Mol. Ecol. Resour.">
        <title>The genomes of chicory, endive, great burdock and yacon provide insights into Asteraceae palaeo-polyploidization history and plant inulin production.</title>
        <authorList>
            <person name="Fan W."/>
            <person name="Wang S."/>
            <person name="Wang H."/>
            <person name="Wang A."/>
            <person name="Jiang F."/>
            <person name="Liu H."/>
            <person name="Zhao H."/>
            <person name="Xu D."/>
            <person name="Zhang Y."/>
        </authorList>
    </citation>
    <scope>NUCLEOTIDE SEQUENCE [LARGE SCALE GENOMIC DNA]</scope>
    <source>
        <strain evidence="2">cv. Yunnan</strain>
    </source>
</reference>
<dbReference type="EMBL" id="CM042022">
    <property type="protein sequence ID" value="KAI3815453.1"/>
    <property type="molecule type" value="Genomic_DNA"/>
</dbReference>
<comment type="caution">
    <text evidence="1">The sequence shown here is derived from an EMBL/GenBank/DDBJ whole genome shotgun (WGS) entry which is preliminary data.</text>
</comment>
<organism evidence="1 2">
    <name type="scientific">Smallanthus sonchifolius</name>
    <dbReference type="NCBI Taxonomy" id="185202"/>
    <lineage>
        <taxon>Eukaryota</taxon>
        <taxon>Viridiplantae</taxon>
        <taxon>Streptophyta</taxon>
        <taxon>Embryophyta</taxon>
        <taxon>Tracheophyta</taxon>
        <taxon>Spermatophyta</taxon>
        <taxon>Magnoliopsida</taxon>
        <taxon>eudicotyledons</taxon>
        <taxon>Gunneridae</taxon>
        <taxon>Pentapetalae</taxon>
        <taxon>asterids</taxon>
        <taxon>campanulids</taxon>
        <taxon>Asterales</taxon>
        <taxon>Asteraceae</taxon>
        <taxon>Asteroideae</taxon>
        <taxon>Heliantheae alliance</taxon>
        <taxon>Millerieae</taxon>
        <taxon>Smallanthus</taxon>
    </lineage>
</organism>
<gene>
    <name evidence="1" type="ORF">L1987_15121</name>
</gene>
<dbReference type="Proteomes" id="UP001056120">
    <property type="component" value="Linkage Group LG05"/>
</dbReference>
<sequence length="108" mass="12183">MYDVTEMECFNNVKIWLSEIDIYANELVCKLLVGNKCDLVENKVLDTQTAKAFADELGVPFLEPSAKDSINVEQAFFAMAVEIKKKMGYQLTGDKKSRSTVQIKGLLR</sequence>
<name>A0ACB9J4R5_9ASTR</name>